<reference evidence="1 2" key="1">
    <citation type="submission" date="2013-12" db="EMBL/GenBank/DDBJ databases">
        <title>Annotation of the Mannheimia varigena USDA-ARS-USMARC-1296 complete genome.</title>
        <authorList>
            <person name="Harhay G.P."/>
            <person name="Clawson M.L."/>
            <person name="Murray R.W."/>
            <person name="Lubbers B.V."/>
            <person name="Heaton M.P."/>
            <person name="Chitko-Mckown C.G."/>
            <person name="Harhay D.M."/>
            <person name="Smith T.P.L."/>
        </authorList>
    </citation>
    <scope>NUCLEOTIDE SEQUENCE [LARGE SCALE GENOMIC DNA]</scope>
    <source>
        <strain evidence="1 2">USDA-ARS-USMARC-1296</strain>
    </source>
</reference>
<protein>
    <submittedName>
        <fullName evidence="1">Uncharacterized protein</fullName>
    </submittedName>
</protein>
<keyword evidence="2" id="KW-1185">Reference proteome</keyword>
<gene>
    <name evidence="1" type="ORF">X808_6640</name>
</gene>
<proteinExistence type="predicted"/>
<organism evidence="1 2">
    <name type="scientific">Mannheimia varigena USDA-ARS-USMARC-1296</name>
    <dbReference type="NCBI Taxonomy" id="1433287"/>
    <lineage>
        <taxon>Bacteria</taxon>
        <taxon>Pseudomonadati</taxon>
        <taxon>Pseudomonadota</taxon>
        <taxon>Gammaproteobacteria</taxon>
        <taxon>Pasteurellales</taxon>
        <taxon>Pasteurellaceae</taxon>
        <taxon>Mannheimia</taxon>
    </lineage>
</organism>
<accession>W0QA84</accession>
<dbReference type="STRING" id="1433287.X808_6640"/>
<sequence length="53" mass="6432">MNQNCAYYRLTSGKITPNFCKKFRKFDRLRYNYLNLYRASHCVRPLNLLKGIK</sequence>
<dbReference type="HOGENOM" id="CLU_3063187_0_0_6"/>
<dbReference type="PATRIC" id="fig|1433287.3.peg.661"/>
<dbReference type="EMBL" id="CP006943">
    <property type="protein sequence ID" value="AHG75187.1"/>
    <property type="molecule type" value="Genomic_DNA"/>
</dbReference>
<dbReference type="Proteomes" id="UP000066995">
    <property type="component" value="Chromosome"/>
</dbReference>
<name>W0QA84_9PAST</name>
<dbReference type="KEGG" id="mvi:X808_6640"/>
<dbReference type="AlphaFoldDB" id="W0QA84"/>
<evidence type="ECO:0000313" key="2">
    <source>
        <dbReference type="Proteomes" id="UP000066995"/>
    </source>
</evidence>
<evidence type="ECO:0000313" key="1">
    <source>
        <dbReference type="EMBL" id="AHG75187.1"/>
    </source>
</evidence>